<feature type="domain" description="PAP/OAS1 substrate-binding-related" evidence="2">
    <location>
        <begin position="156"/>
        <end position="347"/>
    </location>
</feature>
<evidence type="ECO:0000259" key="2">
    <source>
        <dbReference type="Pfam" id="PF26180"/>
    </source>
</evidence>
<dbReference type="InterPro" id="IPR058920">
    <property type="entry name" value="PAP-OAS1-bd-rel"/>
</dbReference>
<feature type="region of interest" description="Disordered" evidence="1">
    <location>
        <begin position="373"/>
        <end position="399"/>
    </location>
</feature>
<dbReference type="EMBL" id="JACEFO010000629">
    <property type="protein sequence ID" value="KAF8762537.1"/>
    <property type="molecule type" value="Genomic_DNA"/>
</dbReference>
<feature type="region of interest" description="Disordered" evidence="1">
    <location>
        <begin position="703"/>
        <end position="756"/>
    </location>
</feature>
<dbReference type="SUPFAM" id="SSF81631">
    <property type="entry name" value="PAP/OAS1 substrate-binding domain"/>
    <property type="match status" value="1"/>
</dbReference>
<evidence type="ECO:0000256" key="1">
    <source>
        <dbReference type="SAM" id="MobiDB-lite"/>
    </source>
</evidence>
<dbReference type="InterPro" id="IPR058921">
    <property type="entry name" value="PAP/OAS1-rel"/>
</dbReference>
<sequence length="847" mass="94608">MARRAPAPSVILQDAMRTAEAAACEVVLCVHPTKEAEQHRQDVIGYLKRLIGSTVGCEVFAFGSVPLRTYLPDGDVDITVLGNTWLNNTFIDDVRSVLESEQENCDAEFKLTGLHFINAEVKLMKCVIENIVVDVSFNQIGGVSTFCFLELVDRQVGKNHLFKRSIMFIKAWCYHESRILGAHHGLISTYALETLVLYIFNMFHKSLHGPLEALYWFLEYFSKFDWDKYGISLNGLIELSSLPNLTVEPTTGHDELLLDQEFLQGFLDRLVVFPNESDGCDAQFRQKFLNIVDPLKGNNNLGRSVSKANFYRIRSAFSFGAQKLGQILMLSPEFIRNEIYGVFANTLKRHGKGERSDIGNSSFQSLLGPESALGEAGSRLKTSCMTESEHRKSEHRSSLPDKDLSMIDVHKDTGRCLPCLALDLPWNKVWFMECAYDFSANSSYFAGLSSQPSFSFENSNGDIKDFFENHAAEADLHLSGRLHMSQHIYGNHQLHTLTNSTRTNILDISGSCHVNESDWTAQHADKKPFLPFLMSNMLDLLGDLDLHLGCLCKVQYHLESLFDELLRAVEETYLAGGLDEDSSEIPTMIFNSKSNSGTKLSLASSIDNERRKLSPIHCSHSTGNDSQQSRAEAQVGELWRQNLPISSNGLALFSSPSAISDNYLVSWFCVSPKSQGTGTYIPKTGFYSYQDQKAIERKILQEKKERQKAPGHHYSEQGYSGSQTEHATTQSETNQPPKKQTSLQQNSYSSKSSIPSGDIVDFKKHVATKSETKQEVGRDFIDKGRQKRPALSLGIALPHNGQGNPTVLKACQPSSPTTVDYQQRKVQAMESLEFGSMGPFSLGIISK</sequence>
<dbReference type="Pfam" id="PF26180">
    <property type="entry name" value="PAP-OAS1"/>
    <property type="match status" value="1"/>
</dbReference>
<reference evidence="3" key="1">
    <citation type="submission" date="2020-07" db="EMBL/GenBank/DDBJ databases">
        <title>Genome sequence and genetic diversity analysis of an under-domesticated orphan crop, white fonio (Digitaria exilis).</title>
        <authorList>
            <person name="Bennetzen J.L."/>
            <person name="Chen S."/>
            <person name="Ma X."/>
            <person name="Wang X."/>
            <person name="Yssel A.E.J."/>
            <person name="Chaluvadi S.R."/>
            <person name="Johnson M."/>
            <person name="Gangashetty P."/>
            <person name="Hamidou F."/>
            <person name="Sanogo M.D."/>
            <person name="Zwaenepoel A."/>
            <person name="Wallace J."/>
            <person name="Van De Peer Y."/>
            <person name="Van Deynze A."/>
        </authorList>
    </citation>
    <scope>NUCLEOTIDE SEQUENCE</scope>
    <source>
        <tissue evidence="3">Leaves</tissue>
    </source>
</reference>
<name>A0A835KN56_9POAL</name>
<accession>A0A835KN56</accession>
<feature type="compositionally biased region" description="Basic and acidic residues" evidence="1">
    <location>
        <begin position="387"/>
        <end position="399"/>
    </location>
</feature>
<organism evidence="3 4">
    <name type="scientific">Digitaria exilis</name>
    <dbReference type="NCBI Taxonomy" id="1010633"/>
    <lineage>
        <taxon>Eukaryota</taxon>
        <taxon>Viridiplantae</taxon>
        <taxon>Streptophyta</taxon>
        <taxon>Embryophyta</taxon>
        <taxon>Tracheophyta</taxon>
        <taxon>Spermatophyta</taxon>
        <taxon>Magnoliopsida</taxon>
        <taxon>Liliopsida</taxon>
        <taxon>Poales</taxon>
        <taxon>Poaceae</taxon>
        <taxon>PACMAD clade</taxon>
        <taxon>Panicoideae</taxon>
        <taxon>Panicodae</taxon>
        <taxon>Paniceae</taxon>
        <taxon>Anthephorinae</taxon>
        <taxon>Digitaria</taxon>
    </lineage>
</organism>
<protein>
    <recommendedName>
        <fullName evidence="2">PAP/OAS1 substrate-binding-related domain-containing protein</fullName>
    </recommendedName>
</protein>
<dbReference type="OrthoDB" id="273917at2759"/>
<gene>
    <name evidence="3" type="ORF">HU200_009311</name>
</gene>
<dbReference type="PANTHER" id="PTHR45979">
    <property type="entry name" value="PAP/OAS1 SUBSTRATE-BINDING DOMAIN SUPERFAMILY"/>
    <property type="match status" value="1"/>
</dbReference>
<dbReference type="PANTHER" id="PTHR45979:SF26">
    <property type="entry name" value="NUCLEOTIDYLTRANSFERASE DOMAIN CONTAINING PROTEIN, EXPRESSED"/>
    <property type="match status" value="1"/>
</dbReference>
<dbReference type="CDD" id="cd05402">
    <property type="entry name" value="NT_PAP_TUTase"/>
    <property type="match status" value="1"/>
</dbReference>
<feature type="compositionally biased region" description="Polar residues" evidence="1">
    <location>
        <begin position="717"/>
        <end position="741"/>
    </location>
</feature>
<dbReference type="Gene3D" id="3.30.460.10">
    <property type="entry name" value="Beta Polymerase, domain 2"/>
    <property type="match status" value="1"/>
</dbReference>
<proteinExistence type="predicted"/>
<dbReference type="SUPFAM" id="SSF81301">
    <property type="entry name" value="Nucleotidyltransferase"/>
    <property type="match status" value="1"/>
</dbReference>
<feature type="compositionally biased region" description="Low complexity" evidence="1">
    <location>
        <begin position="742"/>
        <end position="756"/>
    </location>
</feature>
<dbReference type="Proteomes" id="UP000636709">
    <property type="component" value="Unassembled WGS sequence"/>
</dbReference>
<evidence type="ECO:0000313" key="4">
    <source>
        <dbReference type="Proteomes" id="UP000636709"/>
    </source>
</evidence>
<dbReference type="InterPro" id="IPR043519">
    <property type="entry name" value="NT_sf"/>
</dbReference>
<comment type="caution">
    <text evidence="3">The sequence shown here is derived from an EMBL/GenBank/DDBJ whole genome shotgun (WGS) entry which is preliminary data.</text>
</comment>
<keyword evidence="4" id="KW-1185">Reference proteome</keyword>
<evidence type="ECO:0000313" key="3">
    <source>
        <dbReference type="EMBL" id="KAF8762537.1"/>
    </source>
</evidence>
<dbReference type="AlphaFoldDB" id="A0A835KN56"/>
<dbReference type="Gene3D" id="1.10.1410.10">
    <property type="match status" value="1"/>
</dbReference>